<dbReference type="NCBIfam" id="NF002330">
    <property type="entry name" value="PRK01286.1-5"/>
    <property type="match status" value="1"/>
</dbReference>
<dbReference type="InterPro" id="IPR023023">
    <property type="entry name" value="dNTPase_2"/>
</dbReference>
<dbReference type="InterPro" id="IPR006674">
    <property type="entry name" value="HD_domain"/>
</dbReference>
<evidence type="ECO:0000256" key="2">
    <source>
        <dbReference type="HAMAP-Rule" id="MF_01212"/>
    </source>
</evidence>
<dbReference type="Pfam" id="PF13286">
    <property type="entry name" value="HD_assoc"/>
    <property type="match status" value="1"/>
</dbReference>
<sequence length="386" mass="44795">MLKSFACLPENSRGRVHPERPTPYRNEFERDRDRIIHANAFKRLQYKTQVFVNHEGDHYRNRMTHSVEVSTIARSLSKALGLCEDLAEGVALAHDLGHTPFGHAGEDALNACMKDFGGFSHNAHSFKILTYLEQKYAAYDGLNLTWEVLEGIVKHNGPVEESESYAYIFEYDRKHKLDLSKRSSAESQVAALSDDIAYICHDLEDSIRAEIITYKDLQEIQFVDRYIHEVKETYPDISDDRLIYEVGRKLTHHLIESLLFQTRANIAKYKIKTELDIRDLDCQLVEFTDSTFNEVKLIKDFLMKKVYKHHRVASVTLQSQNVVRDLFKLYVENIELLPFGWRTMINENKIESKMSIIADYIAGMTDRFAIKQYQSFYNLNFASTGL</sequence>
<dbReference type="PANTHER" id="PTHR11373:SF43">
    <property type="entry name" value="DEOXYGUANOSINETRIPHOSPHATE TRIPHOSPHOHYDROLASE-LIKE PROTEIN"/>
    <property type="match status" value="1"/>
</dbReference>
<dbReference type="InterPro" id="IPR006261">
    <property type="entry name" value="dGTPase"/>
</dbReference>
<feature type="domain" description="HD" evidence="3">
    <location>
        <begin position="62"/>
        <end position="199"/>
    </location>
</feature>
<dbReference type="PANTHER" id="PTHR11373">
    <property type="entry name" value="DEOXYNUCLEOSIDE TRIPHOSPHATE TRIPHOSPHOHYDROLASE"/>
    <property type="match status" value="1"/>
</dbReference>
<dbReference type="EMBL" id="JARJFB010000029">
    <property type="protein sequence ID" value="MEA0970587.1"/>
    <property type="molecule type" value="Genomic_DNA"/>
</dbReference>
<reference evidence="4 5" key="1">
    <citation type="submission" date="2023-03" db="EMBL/GenBank/DDBJ databases">
        <title>Host association and intracellularity evolved multiple times independently in the Rickettsiales.</title>
        <authorList>
            <person name="Castelli M."/>
            <person name="Nardi T."/>
            <person name="Gammuto L."/>
            <person name="Bellinzona G."/>
            <person name="Sabaneyeva E."/>
            <person name="Potekhin A."/>
            <person name="Serra V."/>
            <person name="Petroni G."/>
            <person name="Sassera D."/>
        </authorList>
    </citation>
    <scope>NUCLEOTIDE SEQUENCE [LARGE SCALE GENOMIC DNA]</scope>
    <source>
        <strain evidence="4 5">Sr 2-6</strain>
    </source>
</reference>
<proteinExistence type="inferred from homology"/>
<dbReference type="HAMAP" id="MF_01212">
    <property type="entry name" value="dGTPase_type2"/>
    <property type="match status" value="1"/>
</dbReference>
<dbReference type="SMART" id="SM00471">
    <property type="entry name" value="HDc"/>
    <property type="match status" value="1"/>
</dbReference>
<dbReference type="Pfam" id="PF01966">
    <property type="entry name" value="HD"/>
    <property type="match status" value="1"/>
</dbReference>
<evidence type="ECO:0000313" key="5">
    <source>
        <dbReference type="Proteomes" id="UP001291687"/>
    </source>
</evidence>
<name>A0ABU5NBR9_9RICK</name>
<dbReference type="NCBIfam" id="NF002326">
    <property type="entry name" value="PRK01286.1-1"/>
    <property type="match status" value="1"/>
</dbReference>
<comment type="caution">
    <text evidence="4">The sequence shown here is derived from an EMBL/GenBank/DDBJ whole genome shotgun (WGS) entry which is preliminary data.</text>
</comment>
<evidence type="ECO:0000259" key="3">
    <source>
        <dbReference type="PROSITE" id="PS51831"/>
    </source>
</evidence>
<accession>A0ABU5NBR9</accession>
<dbReference type="InterPro" id="IPR026875">
    <property type="entry name" value="PHydrolase_assoc_dom"/>
</dbReference>
<keyword evidence="5" id="KW-1185">Reference proteome</keyword>
<comment type="similarity">
    <text evidence="2">Belongs to the dGTPase family. Type 2 subfamily.</text>
</comment>
<dbReference type="PROSITE" id="PS51831">
    <property type="entry name" value="HD"/>
    <property type="match status" value="1"/>
</dbReference>
<dbReference type="CDD" id="cd00077">
    <property type="entry name" value="HDc"/>
    <property type="match status" value="1"/>
</dbReference>
<dbReference type="Gene3D" id="1.10.3210.10">
    <property type="entry name" value="Hypothetical protein af1432"/>
    <property type="match status" value="1"/>
</dbReference>
<protein>
    <recommendedName>
        <fullName evidence="2">Deoxyguanosinetriphosphate triphosphohydrolase-like protein</fullName>
    </recommendedName>
</protein>
<dbReference type="Proteomes" id="UP001291687">
    <property type="component" value="Unassembled WGS sequence"/>
</dbReference>
<dbReference type="SUPFAM" id="SSF109604">
    <property type="entry name" value="HD-domain/PDEase-like"/>
    <property type="match status" value="1"/>
</dbReference>
<dbReference type="RefSeq" id="WP_322776491.1">
    <property type="nucleotide sequence ID" value="NZ_JARJFB010000029.1"/>
</dbReference>
<dbReference type="NCBIfam" id="TIGR01353">
    <property type="entry name" value="dGTP_triPase"/>
    <property type="match status" value="1"/>
</dbReference>
<keyword evidence="1 2" id="KW-0378">Hydrolase</keyword>
<organism evidence="4 5">
    <name type="scientific">Candidatus Megaera venefica</name>
    <dbReference type="NCBI Taxonomy" id="2055910"/>
    <lineage>
        <taxon>Bacteria</taxon>
        <taxon>Pseudomonadati</taxon>
        <taxon>Pseudomonadota</taxon>
        <taxon>Alphaproteobacteria</taxon>
        <taxon>Rickettsiales</taxon>
        <taxon>Rickettsiaceae</taxon>
        <taxon>Candidatus Megaera</taxon>
    </lineage>
</organism>
<evidence type="ECO:0000313" key="4">
    <source>
        <dbReference type="EMBL" id="MEA0970587.1"/>
    </source>
</evidence>
<dbReference type="InterPro" id="IPR050135">
    <property type="entry name" value="dGTPase-like"/>
</dbReference>
<evidence type="ECO:0000256" key="1">
    <source>
        <dbReference type="ARBA" id="ARBA00022801"/>
    </source>
</evidence>
<gene>
    <name evidence="4" type="ORF">Megvenef_00554</name>
</gene>
<dbReference type="InterPro" id="IPR003607">
    <property type="entry name" value="HD/PDEase_dom"/>
</dbReference>